<evidence type="ECO:0000256" key="5">
    <source>
        <dbReference type="ARBA" id="ARBA00022989"/>
    </source>
</evidence>
<dbReference type="Proteomes" id="UP000706891">
    <property type="component" value="Unassembled WGS sequence"/>
</dbReference>
<feature type="transmembrane region" description="Helical" evidence="7">
    <location>
        <begin position="69"/>
        <end position="95"/>
    </location>
</feature>
<feature type="transmembrane region" description="Helical" evidence="7">
    <location>
        <begin position="38"/>
        <end position="57"/>
    </location>
</feature>
<evidence type="ECO:0000256" key="3">
    <source>
        <dbReference type="ARBA" id="ARBA00022679"/>
    </source>
</evidence>
<evidence type="ECO:0000256" key="6">
    <source>
        <dbReference type="ARBA" id="ARBA00023136"/>
    </source>
</evidence>
<dbReference type="InterPro" id="IPR058130">
    <property type="entry name" value="PEA_transf_C"/>
</dbReference>
<evidence type="ECO:0000313" key="10">
    <source>
        <dbReference type="Proteomes" id="UP000706891"/>
    </source>
</evidence>
<keyword evidence="6 7" id="KW-0472">Membrane</keyword>
<dbReference type="CDD" id="cd16017">
    <property type="entry name" value="LptA"/>
    <property type="match status" value="1"/>
</dbReference>
<accession>A0A938WPS6</accession>
<evidence type="ECO:0000256" key="1">
    <source>
        <dbReference type="ARBA" id="ARBA00004651"/>
    </source>
</evidence>
<protein>
    <submittedName>
        <fullName evidence="9">Lipid A phosphoethanolamine transferase</fullName>
    </submittedName>
</protein>
<dbReference type="InterPro" id="IPR040423">
    <property type="entry name" value="PEA_transferase"/>
</dbReference>
<dbReference type="GO" id="GO:0016776">
    <property type="term" value="F:phosphotransferase activity, phosphate group as acceptor"/>
    <property type="evidence" value="ECO:0007669"/>
    <property type="project" value="TreeGrafter"/>
</dbReference>
<keyword evidence="10" id="KW-1185">Reference proteome</keyword>
<dbReference type="GO" id="GO:0005886">
    <property type="term" value="C:plasma membrane"/>
    <property type="evidence" value="ECO:0007669"/>
    <property type="project" value="UniProtKB-SubCell"/>
</dbReference>
<evidence type="ECO:0000256" key="7">
    <source>
        <dbReference type="SAM" id="Phobius"/>
    </source>
</evidence>
<gene>
    <name evidence="9" type="ORF">H6A34_03615</name>
</gene>
<evidence type="ECO:0000313" key="9">
    <source>
        <dbReference type="EMBL" id="MBM6672962.1"/>
    </source>
</evidence>
<feature type="transmembrane region" description="Helical" evidence="7">
    <location>
        <begin position="155"/>
        <end position="173"/>
    </location>
</feature>
<feature type="domain" description="Sulfatase N-terminal" evidence="8">
    <location>
        <begin position="228"/>
        <end position="513"/>
    </location>
</feature>
<keyword evidence="2" id="KW-1003">Cell membrane</keyword>
<evidence type="ECO:0000259" key="8">
    <source>
        <dbReference type="Pfam" id="PF00884"/>
    </source>
</evidence>
<reference evidence="9" key="1">
    <citation type="submission" date="2020-08" db="EMBL/GenBank/DDBJ databases">
        <authorList>
            <person name="Cejkova D."/>
            <person name="Kubasova T."/>
            <person name="Jahodarova E."/>
            <person name="Rychlik I."/>
        </authorList>
    </citation>
    <scope>NUCLEOTIDE SEQUENCE</scope>
    <source>
        <strain evidence="9">An824</strain>
    </source>
</reference>
<reference evidence="9" key="2">
    <citation type="journal article" date="2021" name="Sci. Rep.">
        <title>The distribution of antibiotic resistance genes in chicken gut microbiota commensals.</title>
        <authorList>
            <person name="Juricova H."/>
            <person name="Matiasovicova J."/>
            <person name="Kubasova T."/>
            <person name="Cejkova D."/>
            <person name="Rychlik I."/>
        </authorList>
    </citation>
    <scope>NUCLEOTIDE SEQUENCE</scope>
    <source>
        <strain evidence="9">An824</strain>
    </source>
</reference>
<dbReference type="GO" id="GO:0009244">
    <property type="term" value="P:lipopolysaccharide core region biosynthetic process"/>
    <property type="evidence" value="ECO:0007669"/>
    <property type="project" value="TreeGrafter"/>
</dbReference>
<dbReference type="EMBL" id="JACJJG010000009">
    <property type="protein sequence ID" value="MBM6672962.1"/>
    <property type="molecule type" value="Genomic_DNA"/>
</dbReference>
<keyword evidence="4 7" id="KW-0812">Transmembrane</keyword>
<evidence type="ECO:0000256" key="4">
    <source>
        <dbReference type="ARBA" id="ARBA00022692"/>
    </source>
</evidence>
<comment type="caution">
    <text evidence="9">The sequence shown here is derived from an EMBL/GenBank/DDBJ whole genome shotgun (WGS) entry which is preliminary data.</text>
</comment>
<dbReference type="Pfam" id="PF00884">
    <property type="entry name" value="Sulfatase"/>
    <property type="match status" value="1"/>
</dbReference>
<organism evidence="9 10">
    <name type="scientific">Marseilla massiliensis</name>
    <dbReference type="NCBI Taxonomy" id="1841864"/>
    <lineage>
        <taxon>Bacteria</taxon>
        <taxon>Pseudomonadati</taxon>
        <taxon>Bacteroidota</taxon>
        <taxon>Bacteroidia</taxon>
        <taxon>Bacteroidales</taxon>
        <taxon>Prevotellaceae</taxon>
        <taxon>Marseilla</taxon>
    </lineage>
</organism>
<dbReference type="Gene3D" id="3.40.720.10">
    <property type="entry name" value="Alkaline Phosphatase, subunit A"/>
    <property type="match status" value="1"/>
</dbReference>
<keyword evidence="3 9" id="KW-0808">Transferase</keyword>
<feature type="transmembrane region" description="Helical" evidence="7">
    <location>
        <begin position="12"/>
        <end position="32"/>
    </location>
</feature>
<dbReference type="SUPFAM" id="SSF53649">
    <property type="entry name" value="Alkaline phosphatase-like"/>
    <property type="match status" value="1"/>
</dbReference>
<dbReference type="PANTHER" id="PTHR30443:SF0">
    <property type="entry name" value="PHOSPHOETHANOLAMINE TRANSFERASE EPTA"/>
    <property type="match status" value="1"/>
</dbReference>
<sequence length="566" mass="63160">MKPCKDILKACVSARSLFFITILVLALPNVALCLTERMGLMACVTNVVLPVAAVWLLMTLNRCPGKMTWILFLLIFFAAFQLVLLYLFGHSIIAVDMFLNLVTTNPGEALELLDNLIPAVIGVVVVYIPVLVFAVVSIRRKDRLPCDFMLRQRRYAAVGIAAGAVCLGVTYASDKDYRAELHLYPVNVFYNLGLAVERTCATNSYADTSADFTFNAKATHPAADREVYVYVIGETARACSFSLYGYGRETTPMLAHEEGVIAFPKAVTQSNTTHKSVPMLLSAASAEDYDRIYKEKGIITAFKEAGFHTVFISNQLPNHSFIDFFGEEADQWVFLKERKGYDPSQGDEAMLPEIRKVLAEGRRKELIVLHTYGSHFNYRERYPRQAAAFTPDDATEAKAKNRASLVNAYDNTIRYTDRLLASIISELRGTGAVSALLYTSDHGENIFDDSRRLFLHASPVPSYYELHVPLIVWTSDGYRQRYATVTASLTANRTKRIATSASAFHTMLTIAGIDTPLRNDSLSAASSLFTVRPYVYLNDHNRAVPVTGLLRSEKDFEMFKEKGINL</sequence>
<proteinExistence type="predicted"/>
<dbReference type="AlphaFoldDB" id="A0A938WPS6"/>
<dbReference type="InterPro" id="IPR000917">
    <property type="entry name" value="Sulfatase_N"/>
</dbReference>
<dbReference type="InterPro" id="IPR017850">
    <property type="entry name" value="Alkaline_phosphatase_core_sf"/>
</dbReference>
<comment type="subcellular location">
    <subcellularLocation>
        <location evidence="1">Cell membrane</location>
        <topology evidence="1">Multi-pass membrane protein</topology>
    </subcellularLocation>
</comment>
<name>A0A938WPS6_9BACT</name>
<keyword evidence="5 7" id="KW-1133">Transmembrane helix</keyword>
<dbReference type="PANTHER" id="PTHR30443">
    <property type="entry name" value="INNER MEMBRANE PROTEIN"/>
    <property type="match status" value="1"/>
</dbReference>
<feature type="transmembrane region" description="Helical" evidence="7">
    <location>
        <begin position="115"/>
        <end position="135"/>
    </location>
</feature>
<dbReference type="RefSeq" id="WP_205103520.1">
    <property type="nucleotide sequence ID" value="NZ_JACJJG010000009.1"/>
</dbReference>
<evidence type="ECO:0000256" key="2">
    <source>
        <dbReference type="ARBA" id="ARBA00022475"/>
    </source>
</evidence>